<evidence type="ECO:0000313" key="1">
    <source>
        <dbReference type="EMBL" id="SFA84891.1"/>
    </source>
</evidence>
<reference evidence="1 2" key="1">
    <citation type="submission" date="2016-10" db="EMBL/GenBank/DDBJ databases">
        <authorList>
            <person name="de Groot N.N."/>
        </authorList>
    </citation>
    <scope>NUCLEOTIDE SEQUENCE [LARGE SCALE GENOMIC DNA]</scope>
    <source>
        <strain evidence="1 2">DSM 12271</strain>
    </source>
</reference>
<organism evidence="1 2">
    <name type="scientific">Clostridium frigidicarnis</name>
    <dbReference type="NCBI Taxonomy" id="84698"/>
    <lineage>
        <taxon>Bacteria</taxon>
        <taxon>Bacillati</taxon>
        <taxon>Bacillota</taxon>
        <taxon>Clostridia</taxon>
        <taxon>Eubacteriales</taxon>
        <taxon>Clostridiaceae</taxon>
        <taxon>Clostridium</taxon>
    </lineage>
</organism>
<sequence>MDKLFAIQGTDFNKKDYQDDLNEFLDLIPIIEDLQDELTLEKIECVQINDCCEETKMNYFSEIQGFIDEDDEFILKSELDANKGVMEGKHLDLFVIRIYKCVNCGKWIIDILE</sequence>
<proteinExistence type="predicted"/>
<accession>A0A1I0W8G2</accession>
<dbReference type="OrthoDB" id="1922292at2"/>
<dbReference type="EMBL" id="FOKI01000004">
    <property type="protein sequence ID" value="SFA84891.1"/>
    <property type="molecule type" value="Genomic_DNA"/>
</dbReference>
<dbReference type="STRING" id="84698.SAMN04488528_1004131"/>
<dbReference type="Proteomes" id="UP000198619">
    <property type="component" value="Unassembled WGS sequence"/>
</dbReference>
<name>A0A1I0W8G2_9CLOT</name>
<keyword evidence="2" id="KW-1185">Reference proteome</keyword>
<dbReference type="RefSeq" id="WP_090038969.1">
    <property type="nucleotide sequence ID" value="NZ_FOKI01000004.1"/>
</dbReference>
<evidence type="ECO:0000313" key="2">
    <source>
        <dbReference type="Proteomes" id="UP000198619"/>
    </source>
</evidence>
<protein>
    <submittedName>
        <fullName evidence="1">Uncharacterized protein</fullName>
    </submittedName>
</protein>
<gene>
    <name evidence="1" type="ORF">SAMN04488528_1004131</name>
</gene>
<dbReference type="AlphaFoldDB" id="A0A1I0W8G2"/>